<dbReference type="GO" id="GO:0030246">
    <property type="term" value="F:carbohydrate binding"/>
    <property type="evidence" value="ECO:0007669"/>
    <property type="project" value="InterPro"/>
</dbReference>
<feature type="compositionally biased region" description="Basic and acidic residues" evidence="1">
    <location>
        <begin position="273"/>
        <end position="283"/>
    </location>
</feature>
<dbReference type="InterPro" id="IPR000922">
    <property type="entry name" value="Lectin_gal-bd_dom"/>
</dbReference>
<dbReference type="PANTHER" id="PTHR46780">
    <property type="entry name" value="PROTEIN EVA-1"/>
    <property type="match status" value="1"/>
</dbReference>
<dbReference type="Gene3D" id="2.60.120.740">
    <property type="match status" value="1"/>
</dbReference>
<dbReference type="AlphaFoldDB" id="A0A913XDK0"/>
<proteinExistence type="predicted"/>
<feature type="compositionally biased region" description="Basic and acidic residues" evidence="1">
    <location>
        <begin position="246"/>
        <end position="257"/>
    </location>
</feature>
<accession>A0A913XDK0</accession>
<organism evidence="4 5">
    <name type="scientific">Exaiptasia diaphana</name>
    <name type="common">Tropical sea anemone</name>
    <name type="synonym">Aiptasia pulchella</name>
    <dbReference type="NCBI Taxonomy" id="2652724"/>
    <lineage>
        <taxon>Eukaryota</taxon>
        <taxon>Metazoa</taxon>
        <taxon>Cnidaria</taxon>
        <taxon>Anthozoa</taxon>
        <taxon>Hexacorallia</taxon>
        <taxon>Actiniaria</taxon>
        <taxon>Aiptasiidae</taxon>
        <taxon>Exaiptasia</taxon>
    </lineage>
</organism>
<protein>
    <recommendedName>
        <fullName evidence="3">SUEL-type lectin domain-containing protein</fullName>
    </recommendedName>
</protein>
<dbReference type="Pfam" id="PF02140">
    <property type="entry name" value="SUEL_Lectin"/>
    <property type="match status" value="1"/>
</dbReference>
<dbReference type="InterPro" id="IPR043159">
    <property type="entry name" value="Lectin_gal-bd_sf"/>
</dbReference>
<dbReference type="EnsemblMetazoa" id="XM_021047150.2">
    <property type="protein sequence ID" value="XP_020902809.1"/>
    <property type="gene ID" value="LOC110241281"/>
</dbReference>
<feature type="compositionally biased region" description="Polar residues" evidence="1">
    <location>
        <begin position="204"/>
        <end position="215"/>
    </location>
</feature>
<evidence type="ECO:0000313" key="4">
    <source>
        <dbReference type="EnsemblMetazoa" id="XP_020902809.1"/>
    </source>
</evidence>
<evidence type="ECO:0000259" key="3">
    <source>
        <dbReference type="PROSITE" id="PS50228"/>
    </source>
</evidence>
<dbReference type="GeneID" id="110241281"/>
<evidence type="ECO:0000256" key="2">
    <source>
        <dbReference type="SAM" id="SignalP"/>
    </source>
</evidence>
<sequence>MTTKKQERFIYSWLILILCLQKYVEAKPAGIPIPPGVGKLKSAVACENQKAFIVCPNIFNGIDVVSAMFGRQNSLECLPPGDSPASFCTDQEDQVKQQVKDLCQGEDKCEISASNDFLAMEGTQVCPQVSKYLEVKYRCVPKDKIPNDDDEYPNVAMETLGGQDVKSSIATEVISSSSPASEVQVLLGNSPPKGDDGGVIELANQPNSSENSQEVTEPLKGAGTTDSNSDPNEVHETIAKSIILESVKDEQQEKDGGNSDNKQNDSVLDDAENQSRNDDKYWR</sequence>
<evidence type="ECO:0000313" key="5">
    <source>
        <dbReference type="Proteomes" id="UP000887567"/>
    </source>
</evidence>
<name>A0A913XDK0_EXADI</name>
<dbReference type="CDD" id="cd22838">
    <property type="entry name" value="Gal_Rha_Lectin_nemgal"/>
    <property type="match status" value="1"/>
</dbReference>
<dbReference type="PROSITE" id="PS50228">
    <property type="entry name" value="SUEL_LECTIN"/>
    <property type="match status" value="1"/>
</dbReference>
<feature type="region of interest" description="Disordered" evidence="1">
    <location>
        <begin position="176"/>
        <end position="283"/>
    </location>
</feature>
<feature type="domain" description="SUEL-type lectin" evidence="3">
    <location>
        <begin position="45"/>
        <end position="140"/>
    </location>
</feature>
<dbReference type="Proteomes" id="UP000887567">
    <property type="component" value="Unplaced"/>
</dbReference>
<feature type="signal peptide" evidence="2">
    <location>
        <begin position="1"/>
        <end position="26"/>
    </location>
</feature>
<feature type="chain" id="PRO_5036895647" description="SUEL-type lectin domain-containing protein" evidence="2">
    <location>
        <begin position="27"/>
        <end position="283"/>
    </location>
</feature>
<keyword evidence="5" id="KW-1185">Reference proteome</keyword>
<dbReference type="RefSeq" id="XP_020902809.1">
    <property type="nucleotide sequence ID" value="XM_021047150.2"/>
</dbReference>
<dbReference type="OrthoDB" id="5968268at2759"/>
<dbReference type="KEGG" id="epa:110241281"/>
<reference evidence="4" key="1">
    <citation type="submission" date="2022-11" db="UniProtKB">
        <authorList>
            <consortium name="EnsemblMetazoa"/>
        </authorList>
    </citation>
    <scope>IDENTIFICATION</scope>
</reference>
<keyword evidence="2" id="KW-0732">Signal</keyword>
<evidence type="ECO:0000256" key="1">
    <source>
        <dbReference type="SAM" id="MobiDB-lite"/>
    </source>
</evidence>